<sequence>MGLATPLEFREFTKRKKPIQVRMGTSLPALVEVRSRMSRGDCCE</sequence>
<reference evidence="1" key="1">
    <citation type="submission" date="2014-09" db="EMBL/GenBank/DDBJ databases">
        <authorList>
            <person name="Magalhaes I.L.F."/>
            <person name="Oliveira U."/>
            <person name="Santos F.R."/>
            <person name="Vidigal T.H.D.A."/>
            <person name="Brescovit A.D."/>
            <person name="Santos A.J."/>
        </authorList>
    </citation>
    <scope>NUCLEOTIDE SEQUENCE</scope>
    <source>
        <tissue evidence="1">Shoot tissue taken approximately 20 cm above the soil surface</tissue>
    </source>
</reference>
<organism evidence="1">
    <name type="scientific">Arundo donax</name>
    <name type="common">Giant reed</name>
    <name type="synonym">Donax arundinaceus</name>
    <dbReference type="NCBI Taxonomy" id="35708"/>
    <lineage>
        <taxon>Eukaryota</taxon>
        <taxon>Viridiplantae</taxon>
        <taxon>Streptophyta</taxon>
        <taxon>Embryophyta</taxon>
        <taxon>Tracheophyta</taxon>
        <taxon>Spermatophyta</taxon>
        <taxon>Magnoliopsida</taxon>
        <taxon>Liliopsida</taxon>
        <taxon>Poales</taxon>
        <taxon>Poaceae</taxon>
        <taxon>PACMAD clade</taxon>
        <taxon>Arundinoideae</taxon>
        <taxon>Arundineae</taxon>
        <taxon>Arundo</taxon>
    </lineage>
</organism>
<dbReference type="AlphaFoldDB" id="A0A0A9E2T1"/>
<accession>A0A0A9E2T1</accession>
<name>A0A0A9E2T1_ARUDO</name>
<dbReference type="EMBL" id="GBRH01202826">
    <property type="protein sequence ID" value="JAD95069.1"/>
    <property type="molecule type" value="Transcribed_RNA"/>
</dbReference>
<reference evidence="1" key="2">
    <citation type="journal article" date="2015" name="Data Brief">
        <title>Shoot transcriptome of the giant reed, Arundo donax.</title>
        <authorList>
            <person name="Barrero R.A."/>
            <person name="Guerrero F.D."/>
            <person name="Moolhuijzen P."/>
            <person name="Goolsby J.A."/>
            <person name="Tidwell J."/>
            <person name="Bellgard S.E."/>
            <person name="Bellgard M.I."/>
        </authorList>
    </citation>
    <scope>NUCLEOTIDE SEQUENCE</scope>
    <source>
        <tissue evidence="1">Shoot tissue taken approximately 20 cm above the soil surface</tissue>
    </source>
</reference>
<protein>
    <submittedName>
        <fullName evidence="1">Uncharacterized protein</fullName>
    </submittedName>
</protein>
<evidence type="ECO:0000313" key="1">
    <source>
        <dbReference type="EMBL" id="JAD95069.1"/>
    </source>
</evidence>
<proteinExistence type="predicted"/>